<dbReference type="eggNOG" id="ENOG502S1CS">
    <property type="taxonomic scope" value="Eukaryota"/>
</dbReference>
<organism evidence="4 5">
    <name type="scientific">Mixia osmundae (strain CBS 9802 / IAM 14324 / JCM 22182 / KY 12970)</name>
    <dbReference type="NCBI Taxonomy" id="764103"/>
    <lineage>
        <taxon>Eukaryota</taxon>
        <taxon>Fungi</taxon>
        <taxon>Dikarya</taxon>
        <taxon>Basidiomycota</taxon>
        <taxon>Pucciniomycotina</taxon>
        <taxon>Mixiomycetes</taxon>
        <taxon>Mixiales</taxon>
        <taxon>Mixiaceae</taxon>
        <taxon>Mixia</taxon>
    </lineage>
</organism>
<dbReference type="EMBL" id="BABT02000139">
    <property type="protein sequence ID" value="GAA97790.1"/>
    <property type="molecule type" value="Genomic_DNA"/>
</dbReference>
<evidence type="ECO:0000313" key="5">
    <source>
        <dbReference type="Proteomes" id="UP000009131"/>
    </source>
</evidence>
<name>G7E4N0_MIXOS</name>
<keyword evidence="5" id="KW-1185">Reference proteome</keyword>
<keyword evidence="1" id="KW-1133">Transmembrane helix</keyword>
<evidence type="ECO:0000256" key="2">
    <source>
        <dbReference type="SAM" id="SignalP"/>
    </source>
</evidence>
<reference evidence="4 5" key="2">
    <citation type="journal article" date="2012" name="Open Biol.">
        <title>Characteristics of nucleosomes and linker DNA regions on the genome of the basidiomycete Mixia osmundae revealed by mono- and dinucleosome mapping.</title>
        <authorList>
            <person name="Nishida H."/>
            <person name="Kondo S."/>
            <person name="Matsumoto T."/>
            <person name="Suzuki Y."/>
            <person name="Yoshikawa H."/>
            <person name="Taylor T.D."/>
            <person name="Sugiyama J."/>
        </authorList>
    </citation>
    <scope>NUCLEOTIDE SEQUENCE [LARGE SCALE GENOMIC DNA]</scope>
    <source>
        <strain evidence="5">CBS 9802 / IAM 14324 / JCM 22182 / KY 12970</strain>
    </source>
</reference>
<dbReference type="InParanoid" id="G7E4N0"/>
<dbReference type="Proteomes" id="UP000009131">
    <property type="component" value="Unassembled WGS sequence"/>
</dbReference>
<keyword evidence="1" id="KW-0472">Membrane</keyword>
<feature type="domain" description="DUF7137" evidence="3">
    <location>
        <begin position="69"/>
        <end position="205"/>
    </location>
</feature>
<dbReference type="AlphaFoldDB" id="G7E4N0"/>
<feature type="transmembrane region" description="Helical" evidence="1">
    <location>
        <begin position="220"/>
        <end position="240"/>
    </location>
</feature>
<proteinExistence type="predicted"/>
<evidence type="ECO:0000259" key="3">
    <source>
        <dbReference type="Pfam" id="PF23585"/>
    </source>
</evidence>
<dbReference type="HOGENOM" id="CLU_072613_0_0_1"/>
<protein>
    <recommendedName>
        <fullName evidence="3">DUF7137 domain-containing protein</fullName>
    </recommendedName>
</protein>
<reference evidence="4 5" key="1">
    <citation type="journal article" date="2011" name="J. Gen. Appl. Microbiol.">
        <title>Draft genome sequencing of the enigmatic basidiomycete Mixia osmundae.</title>
        <authorList>
            <person name="Nishida H."/>
            <person name="Nagatsuka Y."/>
            <person name="Sugiyama J."/>
        </authorList>
    </citation>
    <scope>NUCLEOTIDE SEQUENCE [LARGE SCALE GENOMIC DNA]</scope>
    <source>
        <strain evidence="5">CBS 9802 / IAM 14324 / JCM 22182 / KY 12970</strain>
    </source>
</reference>
<feature type="signal peptide" evidence="2">
    <location>
        <begin position="1"/>
        <end position="27"/>
    </location>
</feature>
<dbReference type="PANTHER" id="PTHR42028:SF1">
    <property type="entry name" value="YALI0E30657P"/>
    <property type="match status" value="1"/>
</dbReference>
<evidence type="ECO:0000256" key="1">
    <source>
        <dbReference type="SAM" id="Phobius"/>
    </source>
</evidence>
<dbReference type="STRING" id="764103.G7E4N0"/>
<evidence type="ECO:0000313" key="4">
    <source>
        <dbReference type="EMBL" id="GAA97790.1"/>
    </source>
</evidence>
<feature type="chain" id="PRO_5009955738" description="DUF7137 domain-containing protein" evidence="2">
    <location>
        <begin position="28"/>
        <end position="242"/>
    </location>
</feature>
<dbReference type="OMA" id="MYRINSM"/>
<dbReference type="OrthoDB" id="2435509at2759"/>
<dbReference type="RefSeq" id="XP_014570491.1">
    <property type="nucleotide sequence ID" value="XM_014715005.1"/>
</dbReference>
<dbReference type="Pfam" id="PF23585">
    <property type="entry name" value="DUF7137"/>
    <property type="match status" value="1"/>
</dbReference>
<accession>G7E4N0</accession>
<comment type="caution">
    <text evidence="4">The sequence shown here is derived from an EMBL/GenBank/DDBJ whole genome shotgun (WGS) entry which is preliminary data.</text>
</comment>
<keyword evidence="1" id="KW-0812">Transmembrane</keyword>
<sequence>MIVPRRPHRSGLLKLAVVLLLAPRCRASVQPLITPAPVPTVERKMMPERRQVSTIVHNGVTSISVPNSLPAGGLSITQPAITAAASYYRVMPSADITFGWTLTSVVVAPTSLTLQAFCSQNGFTYPVGPTNGIPGAATQYIWNPYDYQVAAGATPLAQASYTLRIFDERGFYQTAAPGRMSPYSGTKFALYFPQSYTPLSSWSCPSCSYAFSGFSRIPTMLAIAMAIATGIAIGAGQMLARL</sequence>
<dbReference type="PANTHER" id="PTHR42028">
    <property type="entry name" value="CHROMOSOME 1, WHOLE GENOME SHOTGUN SEQUENCE"/>
    <property type="match status" value="1"/>
</dbReference>
<gene>
    <name evidence="4" type="primary">Mo04469</name>
    <name evidence="4" type="ORF">E5Q_04469</name>
</gene>
<keyword evidence="2" id="KW-0732">Signal</keyword>
<dbReference type="InterPro" id="IPR055561">
    <property type="entry name" value="DUF7137"/>
</dbReference>